<feature type="transmembrane region" description="Helical" evidence="8">
    <location>
        <begin position="68"/>
        <end position="88"/>
    </location>
</feature>
<evidence type="ECO:0000256" key="5">
    <source>
        <dbReference type="ARBA" id="ARBA00022692"/>
    </source>
</evidence>
<feature type="transmembrane region" description="Helical" evidence="8">
    <location>
        <begin position="198"/>
        <end position="224"/>
    </location>
</feature>
<comment type="similarity">
    <text evidence="2">Belongs to the alanine or glycine:cation symporter (AGCS) (TC 2.A.25) family.</text>
</comment>
<dbReference type="Proteomes" id="UP001157125">
    <property type="component" value="Unassembled WGS sequence"/>
</dbReference>
<feature type="transmembrane region" description="Helical" evidence="8">
    <location>
        <begin position="94"/>
        <end position="118"/>
    </location>
</feature>
<evidence type="ECO:0000256" key="1">
    <source>
        <dbReference type="ARBA" id="ARBA00004651"/>
    </source>
</evidence>
<keyword evidence="3" id="KW-0813">Transport</keyword>
<feature type="transmembrane region" description="Helical" evidence="8">
    <location>
        <begin position="38"/>
        <end position="56"/>
    </location>
</feature>
<feature type="transmembrane region" description="Helical" evidence="8">
    <location>
        <begin position="268"/>
        <end position="291"/>
    </location>
</feature>
<evidence type="ECO:0000313" key="9">
    <source>
        <dbReference type="EMBL" id="GMA33947.1"/>
    </source>
</evidence>
<comment type="subcellular location">
    <subcellularLocation>
        <location evidence="1">Cell membrane</location>
        <topology evidence="1">Multi-pass membrane protein</topology>
    </subcellularLocation>
</comment>
<protein>
    <recommendedName>
        <fullName evidence="11">Amino-acid carrier protein AlsT</fullName>
    </recommendedName>
</protein>
<comment type="caution">
    <text evidence="9">The sequence shown here is derived from an EMBL/GenBank/DDBJ whole genome shotgun (WGS) entry which is preliminary data.</text>
</comment>
<keyword evidence="10" id="KW-1185">Reference proteome</keyword>
<feature type="transmembrane region" description="Helical" evidence="8">
    <location>
        <begin position="244"/>
        <end position="262"/>
    </location>
</feature>
<evidence type="ECO:0000256" key="6">
    <source>
        <dbReference type="ARBA" id="ARBA00022989"/>
    </source>
</evidence>
<name>A0ABQ6I9R9_9MICO</name>
<evidence type="ECO:0000313" key="10">
    <source>
        <dbReference type="Proteomes" id="UP001157125"/>
    </source>
</evidence>
<organism evidence="9 10">
    <name type="scientific">Demequina litorisediminis</name>
    <dbReference type="NCBI Taxonomy" id="1849022"/>
    <lineage>
        <taxon>Bacteria</taxon>
        <taxon>Bacillati</taxon>
        <taxon>Actinomycetota</taxon>
        <taxon>Actinomycetes</taxon>
        <taxon>Micrococcales</taxon>
        <taxon>Demequinaceae</taxon>
        <taxon>Demequina</taxon>
    </lineage>
</organism>
<keyword evidence="4" id="KW-1003">Cell membrane</keyword>
<proteinExistence type="inferred from homology"/>
<evidence type="ECO:0000256" key="8">
    <source>
        <dbReference type="SAM" id="Phobius"/>
    </source>
</evidence>
<sequence length="317" mass="32938">MFAVILIVSSPIIINSLQAYTIAETVADAVGMSMDSWLPVAVGVVLAGLTAAVVFGGARRIAKVTESLVPSMALLYLVLGIMVIASHADQIGPVMVAIVVDAFSGESVAGGALGTVIVTGIQRGMFSNEAGLGTAPNAAASAATTHPVKQGLVQSLGVYFDTFLVCSITAFIVLVATPDLAGAPIGIALTQGAVVSTLGAWSGGALSLIVFLLAFSTILGLYYYGEANIAYITSNPTMMLAYRLLVVAVVLVGCTLNAGAVWTLSDLALAMLTLINLPVIARLSRHVVALLRDYRVQPGRRSRPHLYPRQASRCSRH</sequence>
<dbReference type="InterPro" id="IPR001463">
    <property type="entry name" value="Na/Ala_symport"/>
</dbReference>
<dbReference type="EMBL" id="BSUN01000001">
    <property type="protein sequence ID" value="GMA33947.1"/>
    <property type="molecule type" value="Genomic_DNA"/>
</dbReference>
<dbReference type="PANTHER" id="PTHR30330:SF1">
    <property type="entry name" value="AMINO-ACID CARRIER PROTEIN ALST"/>
    <property type="match status" value="1"/>
</dbReference>
<evidence type="ECO:0008006" key="11">
    <source>
        <dbReference type="Google" id="ProtNLM"/>
    </source>
</evidence>
<evidence type="ECO:0000256" key="2">
    <source>
        <dbReference type="ARBA" id="ARBA00009261"/>
    </source>
</evidence>
<evidence type="ECO:0000256" key="3">
    <source>
        <dbReference type="ARBA" id="ARBA00022448"/>
    </source>
</evidence>
<dbReference type="Pfam" id="PF01235">
    <property type="entry name" value="Na_Ala_symp"/>
    <property type="match status" value="1"/>
</dbReference>
<keyword evidence="5 8" id="KW-0812">Transmembrane</keyword>
<keyword evidence="7 8" id="KW-0472">Membrane</keyword>
<feature type="transmembrane region" description="Helical" evidence="8">
    <location>
        <begin position="158"/>
        <end position="178"/>
    </location>
</feature>
<accession>A0ABQ6I9R9</accession>
<evidence type="ECO:0000256" key="4">
    <source>
        <dbReference type="ARBA" id="ARBA00022475"/>
    </source>
</evidence>
<reference evidence="10" key="1">
    <citation type="journal article" date="2019" name="Int. J. Syst. Evol. Microbiol.">
        <title>The Global Catalogue of Microorganisms (GCM) 10K type strain sequencing project: providing services to taxonomists for standard genome sequencing and annotation.</title>
        <authorList>
            <consortium name="The Broad Institute Genomics Platform"/>
            <consortium name="The Broad Institute Genome Sequencing Center for Infectious Disease"/>
            <person name="Wu L."/>
            <person name="Ma J."/>
        </authorList>
    </citation>
    <scope>NUCLEOTIDE SEQUENCE [LARGE SCALE GENOMIC DNA]</scope>
    <source>
        <strain evidence="10">NBRC 112299</strain>
    </source>
</reference>
<gene>
    <name evidence="9" type="ORF">GCM10025876_01510</name>
</gene>
<keyword evidence="6 8" id="KW-1133">Transmembrane helix</keyword>
<dbReference type="PANTHER" id="PTHR30330">
    <property type="entry name" value="AGSS FAMILY TRANSPORTER, SODIUM-ALANINE"/>
    <property type="match status" value="1"/>
</dbReference>
<evidence type="ECO:0000256" key="7">
    <source>
        <dbReference type="ARBA" id="ARBA00023136"/>
    </source>
</evidence>
<dbReference type="PRINTS" id="PR00175">
    <property type="entry name" value="NAALASMPORT"/>
</dbReference>